<dbReference type="VEuPathDB" id="TriTrypDB:C3747_98g92"/>
<keyword evidence="1" id="KW-1133">Transmembrane helix</keyword>
<dbReference type="AlphaFoldDB" id="A0A2V2WGQ8"/>
<proteinExistence type="predicted"/>
<comment type="caution">
    <text evidence="3">The sequence shown here is derived from an EMBL/GenBank/DDBJ whole genome shotgun (WGS) entry which is preliminary data.</text>
</comment>
<accession>A0A2V2WGQ8</accession>
<dbReference type="VEuPathDB" id="TriTrypDB:C4B63_44g181"/>
<dbReference type="EMBL" id="PRFC01000098">
    <property type="protein sequence ID" value="PWV07770.1"/>
    <property type="molecule type" value="Genomic_DNA"/>
</dbReference>
<sequence length="303" mass="33882">MVRATWRAWRVLRGVLSSLGFLWLLVLLLAPHVCGVALGHGDSSKFEAAAIEQEYRCRTCVALATLFREDVMLPAVGGLHTLSSQTGRKDSDAVRAGARQRLVVKMHDAVDGLCRRVHEIHRVENNRLGLVTAETDNAEEKGKQLRLHEDDLFGSRRAVRDAVDALCDAVLEEVNEPLAQRAFAALLPASKNSDEESWTEGKETHQLGEAGAFCEHQRICTPSAVQSIVQEEEMRRQAIERLAKKQQTGEKQHHFLSFESWRAFNMTLMVPVILLVILTAGFLLRRRRKGKTAAMCDGHTKSE</sequence>
<dbReference type="VEuPathDB" id="TriTrypDB:TCSYLVIO_002952"/>
<dbReference type="VEuPathDB" id="TriTrypDB:TcCLB.510007.40"/>
<reference evidence="3 4" key="1">
    <citation type="journal article" date="2018" name="Microb. Genom.">
        <title>Expanding an expanded genome: long-read sequencing of Trypanosoma cruzi.</title>
        <authorList>
            <person name="Berna L."/>
            <person name="Rodriguez M."/>
            <person name="Chiribao M.L."/>
            <person name="Parodi-Talice A."/>
            <person name="Pita S."/>
            <person name="Rijo G."/>
            <person name="Alvarez-Valin F."/>
            <person name="Robello C."/>
        </authorList>
    </citation>
    <scope>NUCLEOTIDE SEQUENCE [LARGE SCALE GENOMIC DNA]</scope>
    <source>
        <strain evidence="3 4">TCC</strain>
    </source>
</reference>
<dbReference type="VEuPathDB" id="TriTrypDB:TcCL_NonESM06479"/>
<dbReference type="VEuPathDB" id="TriTrypDB:TCDM_13598"/>
<dbReference type="VEuPathDB" id="TriTrypDB:TcCLB.507277.30"/>
<feature type="signal peptide" evidence="2">
    <location>
        <begin position="1"/>
        <end position="35"/>
    </location>
</feature>
<dbReference type="Proteomes" id="UP000246078">
    <property type="component" value="Unassembled WGS sequence"/>
</dbReference>
<evidence type="ECO:0008006" key="5">
    <source>
        <dbReference type="Google" id="ProtNLM"/>
    </source>
</evidence>
<feature type="chain" id="PRO_5030058833" description="DUF3456 domain-containing protein" evidence="2">
    <location>
        <begin position="36"/>
        <end position="303"/>
    </location>
</feature>
<dbReference type="VEuPathDB" id="TriTrypDB:TcYC6_0106930"/>
<keyword evidence="1" id="KW-0472">Membrane</keyword>
<name>A0A2V2WGQ8_TRYCR</name>
<gene>
    <name evidence="3" type="ORF">C3747_98g92</name>
</gene>
<evidence type="ECO:0000313" key="3">
    <source>
        <dbReference type="EMBL" id="PWV07770.1"/>
    </source>
</evidence>
<keyword evidence="1" id="KW-0812">Transmembrane</keyword>
<protein>
    <recommendedName>
        <fullName evidence="5">DUF3456 domain-containing protein</fullName>
    </recommendedName>
</protein>
<keyword evidence="2" id="KW-0732">Signal</keyword>
<evidence type="ECO:0000313" key="4">
    <source>
        <dbReference type="Proteomes" id="UP000246078"/>
    </source>
</evidence>
<evidence type="ECO:0000256" key="2">
    <source>
        <dbReference type="SAM" id="SignalP"/>
    </source>
</evidence>
<dbReference type="VEuPathDB" id="TriTrypDB:Tc_MARK_9783"/>
<organism evidence="3 4">
    <name type="scientific">Trypanosoma cruzi</name>
    <dbReference type="NCBI Taxonomy" id="5693"/>
    <lineage>
        <taxon>Eukaryota</taxon>
        <taxon>Discoba</taxon>
        <taxon>Euglenozoa</taxon>
        <taxon>Kinetoplastea</taxon>
        <taxon>Metakinetoplastina</taxon>
        <taxon>Trypanosomatida</taxon>
        <taxon>Trypanosomatidae</taxon>
        <taxon>Trypanosoma</taxon>
        <taxon>Schizotrypanum</taxon>
    </lineage>
</organism>
<dbReference type="VEuPathDB" id="TriTrypDB:BCY84_21635"/>
<dbReference type="VEuPathDB" id="TriTrypDB:TcBrA4_0033730"/>
<dbReference type="OrthoDB" id="243981at2759"/>
<evidence type="ECO:0000256" key="1">
    <source>
        <dbReference type="SAM" id="Phobius"/>
    </source>
</evidence>
<dbReference type="VEuPathDB" id="TriTrypDB:TcG_01415"/>
<feature type="transmembrane region" description="Helical" evidence="1">
    <location>
        <begin position="263"/>
        <end position="284"/>
    </location>
</feature>